<feature type="transmembrane region" description="Helical" evidence="2">
    <location>
        <begin position="32"/>
        <end position="49"/>
    </location>
</feature>
<sequence>MPRLHAPTESGEPASVEPATSNATFSRLPSLTGMRFIAALLVFATHISANRLFASRATDDGLAAVLGRTGWLGVSFFFVLSGFILTWSARPADTVRGFWRRRIVKIYPNHLVTLVAALALMAAVGQTIRPQATAANLLLLNTWVPAVDIYDSPNGLSWSLCCELAFYLAFPLLHRLVVRIPSTRLWVWTAAVGLLVIAVPFLARALPTAPVTPWAPDIPFWHYWLAYSLPPVRMLEFVLGILVARTVLTGRWAGPGPVTATLLTLAAYGVMTVAPAEFAMAAVPAVPLALLIAAIATADITGAPSPLRSAAMVRLGELSFAFYMVHELIIRYGLRALGHHWSTAGGLALTAGLFSASLGCAWLLHRYVEVPAMRRWGSRRRPAPAAADVPPPARQPGGDQRRDPDTPVPAPR</sequence>
<evidence type="ECO:0000256" key="2">
    <source>
        <dbReference type="SAM" id="Phobius"/>
    </source>
</evidence>
<keyword evidence="2" id="KW-1133">Transmembrane helix</keyword>
<dbReference type="GO" id="GO:0016746">
    <property type="term" value="F:acyltransferase activity"/>
    <property type="evidence" value="ECO:0007669"/>
    <property type="project" value="UniProtKB-KW"/>
</dbReference>
<proteinExistence type="predicted"/>
<keyword evidence="4" id="KW-0808">Transferase</keyword>
<feature type="transmembrane region" description="Helical" evidence="2">
    <location>
        <begin position="69"/>
        <end position="89"/>
    </location>
</feature>
<feature type="transmembrane region" description="Helical" evidence="2">
    <location>
        <begin position="223"/>
        <end position="244"/>
    </location>
</feature>
<evidence type="ECO:0000313" key="4">
    <source>
        <dbReference type="EMBL" id="MCL3992230.1"/>
    </source>
</evidence>
<evidence type="ECO:0000256" key="1">
    <source>
        <dbReference type="SAM" id="MobiDB-lite"/>
    </source>
</evidence>
<dbReference type="PANTHER" id="PTHR23028">
    <property type="entry name" value="ACETYLTRANSFERASE"/>
    <property type="match status" value="1"/>
</dbReference>
<feature type="transmembrane region" description="Helical" evidence="2">
    <location>
        <begin position="155"/>
        <end position="173"/>
    </location>
</feature>
<feature type="transmembrane region" description="Helical" evidence="2">
    <location>
        <begin position="346"/>
        <end position="365"/>
    </location>
</feature>
<organism evidence="4 5">
    <name type="scientific">Streptomyces lavenduligriseus</name>
    <dbReference type="NCBI Taxonomy" id="67315"/>
    <lineage>
        <taxon>Bacteria</taxon>
        <taxon>Bacillati</taxon>
        <taxon>Actinomycetota</taxon>
        <taxon>Actinomycetes</taxon>
        <taxon>Kitasatosporales</taxon>
        <taxon>Streptomycetaceae</taxon>
        <taxon>Streptomyces</taxon>
    </lineage>
</organism>
<keyword evidence="5" id="KW-1185">Reference proteome</keyword>
<name>A0ABT0NLF7_9ACTN</name>
<keyword evidence="2" id="KW-0472">Membrane</keyword>
<feature type="transmembrane region" description="Helical" evidence="2">
    <location>
        <begin position="315"/>
        <end position="334"/>
    </location>
</feature>
<feature type="region of interest" description="Disordered" evidence="1">
    <location>
        <begin position="1"/>
        <end position="21"/>
    </location>
</feature>
<evidence type="ECO:0000259" key="3">
    <source>
        <dbReference type="Pfam" id="PF01757"/>
    </source>
</evidence>
<accession>A0ABT0NLF7</accession>
<keyword evidence="4" id="KW-0012">Acyltransferase</keyword>
<protein>
    <submittedName>
        <fullName evidence="4">Acyltransferase</fullName>
    </submittedName>
</protein>
<dbReference type="EMBL" id="JAMCCK010000003">
    <property type="protein sequence ID" value="MCL3992230.1"/>
    <property type="molecule type" value="Genomic_DNA"/>
</dbReference>
<dbReference type="InterPro" id="IPR002656">
    <property type="entry name" value="Acyl_transf_3_dom"/>
</dbReference>
<dbReference type="Proteomes" id="UP001202052">
    <property type="component" value="Unassembled WGS sequence"/>
</dbReference>
<feature type="transmembrane region" description="Helical" evidence="2">
    <location>
        <begin position="282"/>
        <end position="303"/>
    </location>
</feature>
<evidence type="ECO:0000313" key="5">
    <source>
        <dbReference type="Proteomes" id="UP001202052"/>
    </source>
</evidence>
<feature type="region of interest" description="Disordered" evidence="1">
    <location>
        <begin position="379"/>
        <end position="412"/>
    </location>
</feature>
<keyword evidence="2" id="KW-0812">Transmembrane</keyword>
<gene>
    <name evidence="4" type="ORF">M4438_01555</name>
</gene>
<dbReference type="Pfam" id="PF01757">
    <property type="entry name" value="Acyl_transf_3"/>
    <property type="match status" value="1"/>
</dbReference>
<feature type="transmembrane region" description="Helical" evidence="2">
    <location>
        <begin position="256"/>
        <end position="276"/>
    </location>
</feature>
<dbReference type="PANTHER" id="PTHR23028:SF53">
    <property type="entry name" value="ACYL_TRANSF_3 DOMAIN-CONTAINING PROTEIN"/>
    <property type="match status" value="1"/>
</dbReference>
<dbReference type="InterPro" id="IPR050879">
    <property type="entry name" value="Acyltransferase_3"/>
</dbReference>
<feature type="domain" description="Acyltransferase 3" evidence="3">
    <location>
        <begin position="30"/>
        <end position="365"/>
    </location>
</feature>
<reference evidence="4 5" key="1">
    <citation type="submission" date="2022-05" db="EMBL/GenBank/DDBJ databases">
        <title>Genome Resource of Streptomyces lavenduligriseus GA1-1, a Strain with Broad-Spectrum Antifungal Activity against Phytopathogenic Fungi.</title>
        <authorList>
            <person name="Qi D."/>
        </authorList>
    </citation>
    <scope>NUCLEOTIDE SEQUENCE [LARGE SCALE GENOMIC DNA]</scope>
    <source>
        <strain evidence="4 5">GA1-1</strain>
    </source>
</reference>
<feature type="transmembrane region" description="Helical" evidence="2">
    <location>
        <begin position="185"/>
        <end position="203"/>
    </location>
</feature>
<dbReference type="RefSeq" id="WP_249456825.1">
    <property type="nucleotide sequence ID" value="NZ_JAMCCK010000003.1"/>
</dbReference>
<feature type="transmembrane region" description="Helical" evidence="2">
    <location>
        <begin position="110"/>
        <end position="128"/>
    </location>
</feature>
<comment type="caution">
    <text evidence="4">The sequence shown here is derived from an EMBL/GenBank/DDBJ whole genome shotgun (WGS) entry which is preliminary data.</text>
</comment>